<accession>A0A8J7UVN6</accession>
<dbReference type="RefSeq" id="WP_210511731.1">
    <property type="nucleotide sequence ID" value="NZ_JAFIDN010000006.1"/>
</dbReference>
<dbReference type="EMBL" id="JAFIDN010000006">
    <property type="protein sequence ID" value="MBP3192736.1"/>
    <property type="molecule type" value="Genomic_DNA"/>
</dbReference>
<comment type="caution">
    <text evidence="1">The sequence shown here is derived from an EMBL/GenBank/DDBJ whole genome shotgun (WGS) entry which is preliminary data.</text>
</comment>
<sequence>MRRGTFHGIAVSARLINITALSRYPESVRQRVTGDAPAFANTLSGTLLKYSVPVQPENPERPYE</sequence>
<dbReference type="Proteomes" id="UP000673975">
    <property type="component" value="Unassembled WGS sequence"/>
</dbReference>
<evidence type="ECO:0000313" key="2">
    <source>
        <dbReference type="Proteomes" id="UP000673975"/>
    </source>
</evidence>
<name>A0A8J7UVN6_9BACT</name>
<keyword evidence="2" id="KW-1185">Reference proteome</keyword>
<organism evidence="1 2">
    <name type="scientific">Natronogracilivirga saccharolytica</name>
    <dbReference type="NCBI Taxonomy" id="2812953"/>
    <lineage>
        <taxon>Bacteria</taxon>
        <taxon>Pseudomonadati</taxon>
        <taxon>Balneolota</taxon>
        <taxon>Balneolia</taxon>
        <taxon>Balneolales</taxon>
        <taxon>Cyclonatronaceae</taxon>
        <taxon>Natronogracilivirga</taxon>
    </lineage>
</organism>
<gene>
    <name evidence="1" type="ORF">NATSA_08680</name>
</gene>
<evidence type="ECO:0000313" key="1">
    <source>
        <dbReference type="EMBL" id="MBP3192736.1"/>
    </source>
</evidence>
<reference evidence="1" key="1">
    <citation type="submission" date="2021-02" db="EMBL/GenBank/DDBJ databases">
        <title>Natronogracilivirga saccharolytica gen. nov. sp. nov. a new anaerobic, haloalkiliphilic carbohydrate-fermenting bacterium from soda lake and proposing of Cyclonatronumiaceae fam. nov. in the phylum Balneolaeota.</title>
        <authorList>
            <person name="Zhilina T.N."/>
            <person name="Sorokin D.Y."/>
            <person name="Zavarzina D.G."/>
            <person name="Toshchakov S.V."/>
            <person name="Kublanov I.V."/>
        </authorList>
    </citation>
    <scope>NUCLEOTIDE SEQUENCE</scope>
    <source>
        <strain evidence="1">Z-1702</strain>
    </source>
</reference>
<proteinExistence type="predicted"/>
<protein>
    <submittedName>
        <fullName evidence="1">Uncharacterized protein</fullName>
    </submittedName>
</protein>
<dbReference type="AlphaFoldDB" id="A0A8J7UVN6"/>